<dbReference type="AlphaFoldDB" id="A0AAW0P7V5"/>
<reference evidence="2" key="1">
    <citation type="submission" date="2024-04" db="EMBL/GenBank/DDBJ databases">
        <title>Salinicola lusitanus LLJ914,a marine bacterium isolated from the Okinawa Trough.</title>
        <authorList>
            <person name="Li J."/>
        </authorList>
    </citation>
    <scope>NUCLEOTIDE SEQUENCE [LARGE SCALE GENOMIC DNA]</scope>
</reference>
<name>A0AAW0P7V5_9GOBI</name>
<organism evidence="1 2">
    <name type="scientific">Mugilogobius chulae</name>
    <name type="common">yellowstripe goby</name>
    <dbReference type="NCBI Taxonomy" id="88201"/>
    <lineage>
        <taxon>Eukaryota</taxon>
        <taxon>Metazoa</taxon>
        <taxon>Chordata</taxon>
        <taxon>Craniata</taxon>
        <taxon>Vertebrata</taxon>
        <taxon>Euteleostomi</taxon>
        <taxon>Actinopterygii</taxon>
        <taxon>Neopterygii</taxon>
        <taxon>Teleostei</taxon>
        <taxon>Neoteleostei</taxon>
        <taxon>Acanthomorphata</taxon>
        <taxon>Gobiaria</taxon>
        <taxon>Gobiiformes</taxon>
        <taxon>Gobioidei</taxon>
        <taxon>Gobiidae</taxon>
        <taxon>Gobionellinae</taxon>
        <taxon>Mugilogobius</taxon>
    </lineage>
</organism>
<accession>A0AAW0P7V5</accession>
<evidence type="ECO:0000313" key="2">
    <source>
        <dbReference type="Proteomes" id="UP001460270"/>
    </source>
</evidence>
<keyword evidence="2" id="KW-1185">Reference proteome</keyword>
<sequence length="90" mass="9915">MDPEETHEAYHRDLAPAVLGNLIKKREAAGVSTRGTTSGDCRRVKCKICDSLTKVLILVEIPPGLHKSRLDQRPNWTSSSIINSCVNNSD</sequence>
<evidence type="ECO:0000313" key="1">
    <source>
        <dbReference type="EMBL" id="KAK7916219.1"/>
    </source>
</evidence>
<proteinExistence type="predicted"/>
<gene>
    <name evidence="1" type="ORF">WMY93_011980</name>
</gene>
<protein>
    <submittedName>
        <fullName evidence="1">Uncharacterized protein</fullName>
    </submittedName>
</protein>
<dbReference type="Proteomes" id="UP001460270">
    <property type="component" value="Unassembled WGS sequence"/>
</dbReference>
<comment type="caution">
    <text evidence="1">The sequence shown here is derived from an EMBL/GenBank/DDBJ whole genome shotgun (WGS) entry which is preliminary data.</text>
</comment>
<dbReference type="EMBL" id="JBBPFD010000008">
    <property type="protein sequence ID" value="KAK7916219.1"/>
    <property type="molecule type" value="Genomic_DNA"/>
</dbReference>